<accession>A0A9E7CZG6</accession>
<gene>
    <name evidence="1" type="ORF">K1I37_18485</name>
</gene>
<dbReference type="Proteomes" id="UP000829401">
    <property type="component" value="Chromosome"/>
</dbReference>
<name>T0C913_ALIAG</name>
<protein>
    <submittedName>
        <fullName evidence="1">Uncharacterized protein</fullName>
    </submittedName>
</protein>
<evidence type="ECO:0000313" key="1">
    <source>
        <dbReference type="EMBL" id="UNO48622.1"/>
    </source>
</evidence>
<accession>T0C913</accession>
<dbReference type="STRING" id="1356854.N007_19990"/>
<evidence type="ECO:0000313" key="2">
    <source>
        <dbReference type="Proteomes" id="UP000829401"/>
    </source>
</evidence>
<dbReference type="EMBL" id="CP080467">
    <property type="protein sequence ID" value="UNO48622.1"/>
    <property type="molecule type" value="Genomic_DNA"/>
</dbReference>
<organism evidence="1 2">
    <name type="scientific">Alicyclobacillus acidoterrestris (strain ATCC 49025 / DSM 3922 / CIP 106132 / NCIMB 13137 / GD3B)</name>
    <dbReference type="NCBI Taxonomy" id="1356854"/>
    <lineage>
        <taxon>Bacteria</taxon>
        <taxon>Bacillati</taxon>
        <taxon>Bacillota</taxon>
        <taxon>Bacilli</taxon>
        <taxon>Bacillales</taxon>
        <taxon>Alicyclobacillaceae</taxon>
        <taxon>Alicyclobacillus</taxon>
    </lineage>
</organism>
<proteinExistence type="predicted"/>
<keyword evidence="2" id="KW-1185">Reference proteome</keyword>
<dbReference type="AlphaFoldDB" id="T0C913"/>
<dbReference type="KEGG" id="aaco:K1I37_18485"/>
<reference evidence="2" key="1">
    <citation type="journal article" date="2022" name="G3 (Bethesda)">
        <title>Unveiling the complete genome sequence of Alicyclobacillus acidoterrestris DSM 3922T, a taint-producing strain.</title>
        <authorList>
            <person name="Leonardo I.C."/>
            <person name="Barreto Crespo M.T."/>
            <person name="Gaspar F.B."/>
        </authorList>
    </citation>
    <scope>NUCLEOTIDE SEQUENCE [LARGE SCALE GENOMIC DNA]</scope>
    <source>
        <strain evidence="2">DSM 3922</strain>
    </source>
</reference>
<dbReference type="RefSeq" id="WP_021295202.1">
    <property type="nucleotide sequence ID" value="NZ_AURB01000047.1"/>
</dbReference>
<sequence>MQVAGGRWQVAGGRSDKARYLRYFRIFVGIDRFKTRQMRYLLKIRRKEAKIRD</sequence>